<dbReference type="InterPro" id="IPR036890">
    <property type="entry name" value="HATPase_C_sf"/>
</dbReference>
<dbReference type="EMBL" id="JACCBA010000001">
    <property type="protein sequence ID" value="NYD50019.1"/>
    <property type="molecule type" value="Genomic_DNA"/>
</dbReference>
<accession>A0A7Y9JK37</accession>
<evidence type="ECO:0000313" key="2">
    <source>
        <dbReference type="Proteomes" id="UP000529783"/>
    </source>
</evidence>
<proteinExistence type="predicted"/>
<protein>
    <submittedName>
        <fullName evidence="1">Uncharacterized protein</fullName>
    </submittedName>
</protein>
<gene>
    <name evidence="1" type="ORF">BJY14_006002</name>
</gene>
<reference evidence="1 2" key="1">
    <citation type="submission" date="2020-07" db="EMBL/GenBank/DDBJ databases">
        <title>Sequencing the genomes of 1000 actinobacteria strains.</title>
        <authorList>
            <person name="Klenk H.-P."/>
        </authorList>
    </citation>
    <scope>NUCLEOTIDE SEQUENCE [LARGE SCALE GENOMIC DNA]</scope>
    <source>
        <strain evidence="1 2">DSM 40398</strain>
    </source>
</reference>
<organism evidence="1 2">
    <name type="scientific">Actinomadura luteofluorescens</name>
    <dbReference type="NCBI Taxonomy" id="46163"/>
    <lineage>
        <taxon>Bacteria</taxon>
        <taxon>Bacillati</taxon>
        <taxon>Actinomycetota</taxon>
        <taxon>Actinomycetes</taxon>
        <taxon>Streptosporangiales</taxon>
        <taxon>Thermomonosporaceae</taxon>
        <taxon>Actinomadura</taxon>
    </lineage>
</organism>
<dbReference type="Proteomes" id="UP000529783">
    <property type="component" value="Unassembled WGS sequence"/>
</dbReference>
<dbReference type="AlphaFoldDB" id="A0A7Y9JK37"/>
<keyword evidence="2" id="KW-1185">Reference proteome</keyword>
<dbReference type="Gene3D" id="3.30.565.10">
    <property type="entry name" value="Histidine kinase-like ATPase, C-terminal domain"/>
    <property type="match status" value="1"/>
</dbReference>
<evidence type="ECO:0000313" key="1">
    <source>
        <dbReference type="EMBL" id="NYD50019.1"/>
    </source>
</evidence>
<sequence length="80" mass="8775">MREVRTVMLAVWDSSDAMPVLRPIVELSLEDIVPDARALEPGHDAGTRGRGLPIVQALAAECGVTRTEPHGKWVWARVAF</sequence>
<comment type="caution">
    <text evidence="1">The sequence shown here is derived from an EMBL/GenBank/DDBJ whole genome shotgun (WGS) entry which is preliminary data.</text>
</comment>
<name>A0A7Y9JK37_9ACTN</name>